<keyword evidence="3" id="KW-1185">Reference proteome</keyword>
<reference evidence="3" key="1">
    <citation type="submission" date="2015-07" db="EMBL/GenBank/DDBJ databases">
        <title>Fjat-10053 dsm26.</title>
        <authorList>
            <person name="Liu B."/>
            <person name="Wang J."/>
            <person name="Zhu Y."/>
            <person name="Liu G."/>
            <person name="Chen Q."/>
            <person name="Chen Z."/>
            <person name="Lan J."/>
            <person name="Che J."/>
            <person name="Ge C."/>
            <person name="Shi H."/>
            <person name="Pan Z."/>
            <person name="Liu X."/>
        </authorList>
    </citation>
    <scope>NUCLEOTIDE SEQUENCE [LARGE SCALE GENOMIC DNA]</scope>
    <source>
        <strain evidence="3">DSM 26</strain>
    </source>
</reference>
<feature type="transmembrane region" description="Helical" evidence="1">
    <location>
        <begin position="6"/>
        <end position="24"/>
    </location>
</feature>
<evidence type="ECO:0000256" key="1">
    <source>
        <dbReference type="SAM" id="Phobius"/>
    </source>
</evidence>
<evidence type="ECO:0000313" key="3">
    <source>
        <dbReference type="Proteomes" id="UP000036780"/>
    </source>
</evidence>
<keyword evidence="1" id="KW-0472">Membrane</keyword>
<comment type="caution">
    <text evidence="2">The sequence shown here is derived from an EMBL/GenBank/DDBJ whole genome shotgun (WGS) entry which is preliminary data.</text>
</comment>
<proteinExistence type="predicted"/>
<dbReference type="AlphaFoldDB" id="A0A0L0QP72"/>
<gene>
    <name evidence="2" type="ORF">AFK71_16555</name>
</gene>
<keyword evidence="1" id="KW-0812">Transmembrane</keyword>
<evidence type="ECO:0000313" key="2">
    <source>
        <dbReference type="EMBL" id="KNE20008.1"/>
    </source>
</evidence>
<dbReference type="Proteomes" id="UP000036780">
    <property type="component" value="Unassembled WGS sequence"/>
</dbReference>
<protein>
    <recommendedName>
        <fullName evidence="4">DUF4352 domain-containing protein</fullName>
    </recommendedName>
</protein>
<evidence type="ECO:0008006" key="4">
    <source>
        <dbReference type="Google" id="ProtNLM"/>
    </source>
</evidence>
<keyword evidence="1" id="KW-1133">Transmembrane helix</keyword>
<dbReference type="GeneID" id="66870872"/>
<dbReference type="RefSeq" id="WP_050352575.1">
    <property type="nucleotide sequence ID" value="NZ_BOSN01000001.1"/>
</dbReference>
<organism evidence="2 3">
    <name type="scientific">Virgibacillus pantothenticus</name>
    <dbReference type="NCBI Taxonomy" id="1473"/>
    <lineage>
        <taxon>Bacteria</taxon>
        <taxon>Bacillati</taxon>
        <taxon>Bacillota</taxon>
        <taxon>Bacilli</taxon>
        <taxon>Bacillales</taxon>
        <taxon>Bacillaceae</taxon>
        <taxon>Virgibacillus</taxon>
    </lineage>
</organism>
<dbReference type="OrthoDB" id="2969671at2"/>
<dbReference type="EMBL" id="LGTO01000007">
    <property type="protein sequence ID" value="KNE20008.1"/>
    <property type="molecule type" value="Genomic_DNA"/>
</dbReference>
<name>A0A0L0QP72_VIRPA</name>
<dbReference type="PATRIC" id="fig|1473.5.peg.2008"/>
<accession>A0A0L0QP72</accession>
<sequence length="150" mass="17029">MNKKIFFVFIVAGALFFVILYGGIGHRSVSIKETTKSKEVGDFILHIHIANSDEDKGIKVFSSLQYIGEESIELEHQTPLVSVVLGDEEHEYTEKKVLKQLNNGNIYHPAESSKVFRITNNSPCELHFKAQFKVNDEEIVIQHTEALQVQ</sequence>